<evidence type="ECO:0000256" key="4">
    <source>
        <dbReference type="RuleBase" id="RU361161"/>
    </source>
</evidence>
<protein>
    <submittedName>
        <fullName evidence="6">Beta-glucosidase</fullName>
    </submittedName>
</protein>
<dbReference type="PANTHER" id="PTHR42715">
    <property type="entry name" value="BETA-GLUCOSIDASE"/>
    <property type="match status" value="1"/>
</dbReference>
<dbReference type="InterPro" id="IPR013783">
    <property type="entry name" value="Ig-like_fold"/>
</dbReference>
<feature type="domain" description="Fibronectin type III-like" evidence="5">
    <location>
        <begin position="323"/>
        <end position="399"/>
    </location>
</feature>
<dbReference type="SMART" id="SM01217">
    <property type="entry name" value="Fn3_like"/>
    <property type="match status" value="1"/>
</dbReference>
<proteinExistence type="inferred from homology"/>
<dbReference type="Pfam" id="PF01915">
    <property type="entry name" value="Glyco_hydro_3_C"/>
    <property type="match status" value="1"/>
</dbReference>
<dbReference type="InterPro" id="IPR019800">
    <property type="entry name" value="Glyco_hydro_3_AS"/>
</dbReference>
<keyword evidence="7" id="KW-1185">Reference proteome</keyword>
<dbReference type="Gene3D" id="2.60.40.10">
    <property type="entry name" value="Immunoglobulins"/>
    <property type="match status" value="1"/>
</dbReference>
<dbReference type="RefSeq" id="WP_111621265.1">
    <property type="nucleotide sequence ID" value="NZ_QLLI01000018.1"/>
</dbReference>
<dbReference type="SUPFAM" id="SSF52279">
    <property type="entry name" value="Beta-D-glucan exohydrolase, C-terminal domain"/>
    <property type="match status" value="1"/>
</dbReference>
<dbReference type="PANTHER" id="PTHR42715:SF10">
    <property type="entry name" value="BETA-GLUCOSIDASE"/>
    <property type="match status" value="1"/>
</dbReference>
<dbReference type="InterPro" id="IPR050288">
    <property type="entry name" value="Cellulose_deg_GH3"/>
</dbReference>
<dbReference type="Gene3D" id="3.20.20.300">
    <property type="entry name" value="Glycoside hydrolase, family 3, N-terminal domain"/>
    <property type="match status" value="1"/>
</dbReference>
<dbReference type="Proteomes" id="UP000248827">
    <property type="component" value="Unassembled WGS sequence"/>
</dbReference>
<dbReference type="PROSITE" id="PS00775">
    <property type="entry name" value="GLYCOSYL_HYDROL_F3"/>
    <property type="match status" value="1"/>
</dbReference>
<dbReference type="InterPro" id="IPR036881">
    <property type="entry name" value="Glyco_hydro_3_C_sf"/>
</dbReference>
<dbReference type="SUPFAM" id="SSF51445">
    <property type="entry name" value="(Trans)glycosidases"/>
    <property type="match status" value="1"/>
</dbReference>
<evidence type="ECO:0000313" key="7">
    <source>
        <dbReference type="Proteomes" id="UP000248827"/>
    </source>
</evidence>
<dbReference type="InterPro" id="IPR002772">
    <property type="entry name" value="Glyco_hydro_3_C"/>
</dbReference>
<evidence type="ECO:0000259" key="5">
    <source>
        <dbReference type="SMART" id="SM01217"/>
    </source>
</evidence>
<dbReference type="InterPro" id="IPR036962">
    <property type="entry name" value="Glyco_hydro_3_N_sf"/>
</dbReference>
<evidence type="ECO:0000256" key="2">
    <source>
        <dbReference type="ARBA" id="ARBA00022801"/>
    </source>
</evidence>
<keyword evidence="4" id="KW-0326">Glycosidase</keyword>
<dbReference type="Gene3D" id="2.60.120.260">
    <property type="entry name" value="Galactose-binding domain-like"/>
    <property type="match status" value="1"/>
</dbReference>
<dbReference type="InterPro" id="IPR026891">
    <property type="entry name" value="Fn3-like"/>
</dbReference>
<dbReference type="Pfam" id="PF00933">
    <property type="entry name" value="Glyco_hydro_3"/>
    <property type="match status" value="1"/>
</dbReference>
<sequence>MSTHQIGVPLEGFAEFSRTVAAEGAVLLKNEGQALPIRKDENVSVFGRIQVNYYRSGTGSGGSVHVAYTTNLLDGLRSKKGFTVNEELAAVYEKWIEENPFDDGGKVWAAEPWNQKEMPLTDEIVSQARSKSSKAIVVIGRTAGEDQDNVDAPGSYRLTEDEKAMLKQVTNHFEQTIVVLNVSNIMDMSWLNDESYVHPIQSVIYSWHGGMEGGNAIADVLAGDVTPSGKLTDTIAYSIEDYPSTSNYGNEFKNLYQEDIYVGYRYFETFRPEKVQFEFGYGLSYTTFTTKAEDAKWISQDGENSIKVYVTVTNTGTTYAGKEVVQIYYEAPQGQLGKPAKALVAFGKTNLLQPGESQRLTVSFPVDSMASYDDAGVTGHASAYVLEPGTYRLYVGTSVKNVEHVSIDGQDGYVVETIQLVEQLQEAMAPTESFTRMKPGARKDDGSYELIFADVPTRQVSMAERIEQNLPQTLEQTGNQGYKLRDVKDGKVSLEAFIAQLSDQDLAAIVRGEGMSSPLVTSGTASAFGGVSDSLFNYGIPVACTADGPSGIRMDSGEKATQVSIGTLLAATWNAELVEELYVMEGQELLRNQVDALLGPGLNIRRSPMNGRNFEYFSEDPLISGVFAAACTKGIMKGGSNATLKHFACNNQEKHRSKVDAVVSERALREIYLKGFEIAVKEGGANSIMTSYNPINGHWAASNYDLNTTILRGEWGFQGIVMTDWWAIMNDGVEGGPADRKNTNWMVRAQNDLYMVVPNYGAEINGWDDNTIESLENGTLTRGELQRSAMNICEFIMNAPVFSRKHEIVENVASFQANASLSSEQAQVLAHNAQVKPVVGEPVYMKVDDAGQYRIIVQIMSPEPELAQSACNVILNDQLMTTIQTNGTEGKWIRQKLVKVELEAGLYELKLDFTKPGLQIDWIEFKQV</sequence>
<organism evidence="6 7">
    <name type="scientific">Paenibacillus pabuli</name>
    <dbReference type="NCBI Taxonomy" id="1472"/>
    <lineage>
        <taxon>Bacteria</taxon>
        <taxon>Bacillati</taxon>
        <taxon>Bacillota</taxon>
        <taxon>Bacilli</taxon>
        <taxon>Bacillales</taxon>
        <taxon>Paenibacillaceae</taxon>
        <taxon>Paenibacillus</taxon>
    </lineage>
</organism>
<keyword evidence="2 4" id="KW-0378">Hydrolase</keyword>
<name>A0ABX9BD97_9BACL</name>
<keyword evidence="3" id="KW-0119">Carbohydrate metabolism</keyword>
<evidence type="ECO:0000256" key="1">
    <source>
        <dbReference type="ARBA" id="ARBA00005336"/>
    </source>
</evidence>
<dbReference type="InterPro" id="IPR017853">
    <property type="entry name" value="GH"/>
</dbReference>
<dbReference type="Gene3D" id="3.40.50.1700">
    <property type="entry name" value="Glycoside hydrolase family 3 C-terminal domain"/>
    <property type="match status" value="1"/>
</dbReference>
<evidence type="ECO:0000313" key="6">
    <source>
        <dbReference type="EMBL" id="RAI86859.1"/>
    </source>
</evidence>
<evidence type="ECO:0000256" key="3">
    <source>
        <dbReference type="ARBA" id="ARBA00023277"/>
    </source>
</evidence>
<comment type="similarity">
    <text evidence="1 4">Belongs to the glycosyl hydrolase 3 family.</text>
</comment>
<gene>
    <name evidence="6" type="ORF">DET54_11850</name>
</gene>
<accession>A0ABX9BD97</accession>
<dbReference type="InterPro" id="IPR001764">
    <property type="entry name" value="Glyco_hydro_3_N"/>
</dbReference>
<dbReference type="EMBL" id="QLLI01000018">
    <property type="protein sequence ID" value="RAI86859.1"/>
    <property type="molecule type" value="Genomic_DNA"/>
</dbReference>
<comment type="caution">
    <text evidence="6">The sequence shown here is derived from an EMBL/GenBank/DDBJ whole genome shotgun (WGS) entry which is preliminary data.</text>
</comment>
<dbReference type="PRINTS" id="PR00133">
    <property type="entry name" value="GLHYDRLASE3"/>
</dbReference>
<reference evidence="6 7" key="1">
    <citation type="submission" date="2018-06" db="EMBL/GenBank/DDBJ databases">
        <title>Freshwater and sediment microbial communities from various areas in North America, analyzing microbe dynamics in response to fracking.</title>
        <authorList>
            <person name="Lamendella R."/>
        </authorList>
    </citation>
    <scope>NUCLEOTIDE SEQUENCE [LARGE SCALE GENOMIC DNA]</scope>
    <source>
        <strain evidence="6 7">NG-13</strain>
    </source>
</reference>
<dbReference type="Pfam" id="PF14310">
    <property type="entry name" value="Fn3-like"/>
    <property type="match status" value="1"/>
</dbReference>